<dbReference type="AlphaFoldDB" id="A0A0R3RKF1"/>
<evidence type="ECO:0000313" key="2">
    <source>
        <dbReference type="WBParaSite" id="EEL_0000196001-mRNA-1"/>
    </source>
</evidence>
<proteinExistence type="predicted"/>
<reference evidence="2" key="1">
    <citation type="submission" date="2017-02" db="UniProtKB">
        <authorList>
            <consortium name="WormBaseParasite"/>
        </authorList>
    </citation>
    <scope>IDENTIFICATION</scope>
</reference>
<evidence type="ECO:0000313" key="1">
    <source>
        <dbReference type="Proteomes" id="UP000050640"/>
    </source>
</evidence>
<dbReference type="WBParaSite" id="EEL_0000196001-mRNA-1">
    <property type="protein sequence ID" value="EEL_0000196001-mRNA-1"/>
    <property type="gene ID" value="EEL_0000196001"/>
</dbReference>
<protein>
    <submittedName>
        <fullName evidence="2">Uncharacterized protein</fullName>
    </submittedName>
</protein>
<dbReference type="Proteomes" id="UP000050640">
    <property type="component" value="Unplaced"/>
</dbReference>
<name>A0A0R3RKF1_9BILA</name>
<accession>A0A0R3RKF1</accession>
<keyword evidence="1" id="KW-1185">Reference proteome</keyword>
<organism evidence="1 2">
    <name type="scientific">Elaeophora elaphi</name>
    <dbReference type="NCBI Taxonomy" id="1147741"/>
    <lineage>
        <taxon>Eukaryota</taxon>
        <taxon>Metazoa</taxon>
        <taxon>Ecdysozoa</taxon>
        <taxon>Nematoda</taxon>
        <taxon>Chromadorea</taxon>
        <taxon>Rhabditida</taxon>
        <taxon>Spirurina</taxon>
        <taxon>Spiruromorpha</taxon>
        <taxon>Filarioidea</taxon>
        <taxon>Onchocercidae</taxon>
        <taxon>Elaeophora</taxon>
    </lineage>
</organism>
<sequence length="124" mass="14403">MAAYCTKLLEMENANLYNAYLKLVSYTSTLDILIIMLYRQKDITAEVLHRFPFLFCFRILLQPLLKPKYAVRGSQKKIKTAERSVKGIIIGTILFEERESMRHQTSEQTKQINLTVTIDNVADE</sequence>